<sequence>MNKPDIKMARIDERLVHGQVQMWIRKLGVNLCIVANDATAEDKLQQSLMSSVVNGVGMRFFTLDKTIKIIHKAAPSQKILLIVKNPKDALKLVENNVPISDLNIGNIHYEEGKTKFSNYISIGEDDKNSLYKLINDYGVNINTQTSPMAPDADLKDKLIKFINN</sequence>
<keyword evidence="5" id="KW-0808">Transferase</keyword>
<keyword evidence="7" id="KW-0418">Kinase</keyword>
<evidence type="ECO:0000259" key="8">
    <source>
        <dbReference type="PROSITE" id="PS51101"/>
    </source>
</evidence>
<organism evidence="9">
    <name type="scientific">Dolosigranulum savutiense</name>
    <dbReference type="NCBI Taxonomy" id="3110288"/>
    <lineage>
        <taxon>Bacteria</taxon>
        <taxon>Bacillati</taxon>
        <taxon>Bacillota</taxon>
        <taxon>Bacilli</taxon>
        <taxon>Lactobacillales</taxon>
        <taxon>Carnobacteriaceae</taxon>
        <taxon>Dolosigranulum</taxon>
    </lineage>
</organism>
<dbReference type="Pfam" id="PF03830">
    <property type="entry name" value="PTSIIB_sorb"/>
    <property type="match status" value="1"/>
</dbReference>
<dbReference type="EMBL" id="CP142433">
    <property type="protein sequence ID" value="XBC45783.1"/>
    <property type="molecule type" value="Genomic_DNA"/>
</dbReference>
<evidence type="ECO:0000256" key="3">
    <source>
        <dbReference type="ARBA" id="ARBA00022490"/>
    </source>
</evidence>
<dbReference type="GO" id="GO:0009401">
    <property type="term" value="P:phosphoenolpyruvate-dependent sugar phosphotransferase system"/>
    <property type="evidence" value="ECO:0007669"/>
    <property type="project" value="UniProtKB-KW"/>
</dbReference>
<dbReference type="GO" id="GO:0016301">
    <property type="term" value="F:kinase activity"/>
    <property type="evidence" value="ECO:0007669"/>
    <property type="project" value="UniProtKB-KW"/>
</dbReference>
<evidence type="ECO:0000256" key="4">
    <source>
        <dbReference type="ARBA" id="ARBA00022597"/>
    </source>
</evidence>
<dbReference type="PROSITE" id="PS51101">
    <property type="entry name" value="PTS_EIIB_TYPE_4"/>
    <property type="match status" value="1"/>
</dbReference>
<name>A0AB74TM19_9LACT</name>
<proteinExistence type="predicted"/>
<protein>
    <submittedName>
        <fullName evidence="9">PTS sugar transporter subunit IIB</fullName>
    </submittedName>
</protein>
<evidence type="ECO:0000256" key="6">
    <source>
        <dbReference type="ARBA" id="ARBA00022683"/>
    </source>
</evidence>
<gene>
    <name evidence="9" type="ORF">VUQ08_08060</name>
</gene>
<keyword evidence="2" id="KW-0813">Transport</keyword>
<dbReference type="GO" id="GO:0005737">
    <property type="term" value="C:cytoplasm"/>
    <property type="evidence" value="ECO:0007669"/>
    <property type="project" value="UniProtKB-SubCell"/>
</dbReference>
<dbReference type="InterPro" id="IPR036667">
    <property type="entry name" value="PTS_IIB_sorbose-sp_sf"/>
</dbReference>
<dbReference type="GO" id="GO:0008982">
    <property type="term" value="F:protein-N(PI)-phosphohistidine-sugar phosphotransferase activity"/>
    <property type="evidence" value="ECO:0007669"/>
    <property type="project" value="InterPro"/>
</dbReference>
<accession>A0AB74TM19</accession>
<dbReference type="Gene3D" id="3.40.35.10">
    <property type="entry name" value="Phosphotransferase system, sorbose subfamily IIB component"/>
    <property type="match status" value="1"/>
</dbReference>
<evidence type="ECO:0000256" key="7">
    <source>
        <dbReference type="ARBA" id="ARBA00022777"/>
    </source>
</evidence>
<dbReference type="RefSeq" id="WP_111952089.1">
    <property type="nucleotide sequence ID" value="NZ_CP142433.1"/>
</dbReference>
<dbReference type="SUPFAM" id="SSF52728">
    <property type="entry name" value="PTS IIb component"/>
    <property type="match status" value="1"/>
</dbReference>
<comment type="subcellular location">
    <subcellularLocation>
        <location evidence="1">Cytoplasm</location>
    </subcellularLocation>
</comment>
<dbReference type="AlphaFoldDB" id="A0AB74TM19"/>
<evidence type="ECO:0000313" key="9">
    <source>
        <dbReference type="EMBL" id="XBC45783.1"/>
    </source>
</evidence>
<feature type="domain" description="PTS EIIB type-4" evidence="8">
    <location>
        <begin position="2"/>
        <end position="164"/>
    </location>
</feature>
<evidence type="ECO:0000256" key="2">
    <source>
        <dbReference type="ARBA" id="ARBA00022448"/>
    </source>
</evidence>
<reference evidence="9" key="1">
    <citation type="submission" date="2023-12" db="EMBL/GenBank/DDBJ databases">
        <title>Dolosigranulum savutii sp. nov. isolated from human upper respiratory samples collected in Botswana.</title>
        <authorList>
            <person name="Kelly M.S."/>
        </authorList>
    </citation>
    <scope>NUCLEOTIDE SEQUENCE</scope>
    <source>
        <strain evidence="9">MSK433</strain>
    </source>
</reference>
<keyword evidence="4 9" id="KW-0762">Sugar transport</keyword>
<keyword evidence="6" id="KW-0598">Phosphotransferase system</keyword>
<evidence type="ECO:0000256" key="1">
    <source>
        <dbReference type="ARBA" id="ARBA00004496"/>
    </source>
</evidence>
<dbReference type="InterPro" id="IPR004720">
    <property type="entry name" value="PTS_IIB_sorbose-sp"/>
</dbReference>
<evidence type="ECO:0000256" key="5">
    <source>
        <dbReference type="ARBA" id="ARBA00022679"/>
    </source>
</evidence>
<keyword evidence="3" id="KW-0963">Cytoplasm</keyword>